<dbReference type="PANTHER" id="PTHR30290:SF65">
    <property type="entry name" value="MONOACYL PHOSPHATIDYLINOSITOL TETRAMANNOSIDE-BINDING PROTEIN LPQW-RELATED"/>
    <property type="match status" value="1"/>
</dbReference>
<feature type="chain" id="PRO_5026793030" evidence="2">
    <location>
        <begin position="43"/>
        <end position="588"/>
    </location>
</feature>
<dbReference type="SUPFAM" id="SSF53850">
    <property type="entry name" value="Periplasmic binding protein-like II"/>
    <property type="match status" value="1"/>
</dbReference>
<keyword evidence="2" id="KW-0732">Signal</keyword>
<feature type="signal peptide" evidence="2">
    <location>
        <begin position="1"/>
        <end position="42"/>
    </location>
</feature>
<dbReference type="Gene3D" id="3.10.105.10">
    <property type="entry name" value="Dipeptide-binding Protein, Domain 3"/>
    <property type="match status" value="1"/>
</dbReference>
<name>A0A6L4X108_9BIFI</name>
<dbReference type="PANTHER" id="PTHR30290">
    <property type="entry name" value="PERIPLASMIC BINDING COMPONENT OF ABC TRANSPORTER"/>
    <property type="match status" value="1"/>
</dbReference>
<organism evidence="4 5">
    <name type="scientific">Bifidobacterium ramosum</name>
    <dbReference type="NCBI Taxonomy" id="1798158"/>
    <lineage>
        <taxon>Bacteria</taxon>
        <taxon>Bacillati</taxon>
        <taxon>Actinomycetota</taxon>
        <taxon>Actinomycetes</taxon>
        <taxon>Bifidobacteriales</taxon>
        <taxon>Bifidobacteriaceae</taxon>
        <taxon>Bifidobacterium</taxon>
    </lineage>
</organism>
<reference evidence="4 5" key="1">
    <citation type="submission" date="2019-10" db="EMBL/GenBank/DDBJ databases">
        <title>Characterization of the phylogenetic diversity of two novel species belonging to the genus Bifidobacterium: Bifidobacterium cebidarum sp. nov. and Bifidobacterium leontopitheci sp. nov.</title>
        <authorList>
            <person name="Lugli G.A."/>
            <person name="Duranti S."/>
            <person name="Milani C."/>
            <person name="Turroni F."/>
            <person name="Ventura M."/>
        </authorList>
    </citation>
    <scope>NUCLEOTIDE SEQUENCE [LARGE SCALE GENOMIC DNA]</scope>
    <source>
        <strain evidence="4 5">DSM 100688</strain>
    </source>
</reference>
<dbReference type="GO" id="GO:1904680">
    <property type="term" value="F:peptide transmembrane transporter activity"/>
    <property type="evidence" value="ECO:0007669"/>
    <property type="project" value="TreeGrafter"/>
</dbReference>
<evidence type="ECO:0000256" key="2">
    <source>
        <dbReference type="SAM" id="SignalP"/>
    </source>
</evidence>
<comment type="caution">
    <text evidence="4">The sequence shown here is derived from an EMBL/GenBank/DDBJ whole genome shotgun (WGS) entry which is preliminary data.</text>
</comment>
<keyword evidence="5" id="KW-1185">Reference proteome</keyword>
<dbReference type="PIRSF" id="PIRSF002741">
    <property type="entry name" value="MppA"/>
    <property type="match status" value="1"/>
</dbReference>
<dbReference type="Proteomes" id="UP000482084">
    <property type="component" value="Unassembled WGS sequence"/>
</dbReference>
<feature type="region of interest" description="Disordered" evidence="1">
    <location>
        <begin position="38"/>
        <end position="67"/>
    </location>
</feature>
<dbReference type="CDD" id="cd08501">
    <property type="entry name" value="PBP2_Lpqw"/>
    <property type="match status" value="1"/>
</dbReference>
<dbReference type="InterPro" id="IPR000914">
    <property type="entry name" value="SBP_5_dom"/>
</dbReference>
<dbReference type="RefSeq" id="WP_239519353.1">
    <property type="nucleotide sequence ID" value="NZ_WBSM01000003.1"/>
</dbReference>
<feature type="domain" description="Solute-binding protein family 5" evidence="3">
    <location>
        <begin position="131"/>
        <end position="483"/>
    </location>
</feature>
<dbReference type="GO" id="GO:0043190">
    <property type="term" value="C:ATP-binding cassette (ABC) transporter complex"/>
    <property type="evidence" value="ECO:0007669"/>
    <property type="project" value="InterPro"/>
</dbReference>
<sequence length="588" mass="63990">MITMTTMTTTMTRIARRTVVALSAAALVVALGACGSSNNASGETLKEEPASGTPSSYKGTLPMPSATKAYNNTQSRDNIKQGGTLTLPISSIGPNFNLNTTAGFTAYTGWLWQMYMPRLWDYSVDGGTVTPNPDYLTSVKLTSTDPETVVYNINPKANWNDGTPIDWTAFETVWKTMNGENTEYSASGTTGYSNIASVKRGDNDKQAVVTFSKPYYPYESLFGYLMHPKNQDAQVFAQGWANNPHSEWGAGPFVVDSFNESQIVFTPNPKWWGNKPKLDKVTFKAMETQAATNAFLNGETDAMEAGTVDAIKSARSTKDVSLRIGYGNSLYYIVLNVDSTPLDNVEVRKAVSQAVDRKQLAKIKFQGMDWNQDITTSNVILPFQKGYENNFPDEGNYSTANAKKTLESAGYTLGSDGYYEKGGKPLEIKWTMFSDDSTTTAIAAAFQSMLKKAGIKVDMDVQVSAKFAQVLENASWQAMTVGGENTDPFGYSTAGSGSYGSDAANEWGGTAEQQKVLDQISAEPDADKARDMFNTLEKSAMKRYTRLPMWNGPTSFAVKDGLANFGPAGFSSTGSGMLLHVEDVGWQK</sequence>
<proteinExistence type="predicted"/>
<gene>
    <name evidence="4" type="ORF">DSM100688_0829</name>
</gene>
<dbReference type="InterPro" id="IPR039424">
    <property type="entry name" value="SBP_5"/>
</dbReference>
<dbReference type="InterPro" id="IPR030678">
    <property type="entry name" value="Peptide/Ni-bd"/>
</dbReference>
<evidence type="ECO:0000259" key="3">
    <source>
        <dbReference type="Pfam" id="PF00496"/>
    </source>
</evidence>
<dbReference type="GO" id="GO:0015833">
    <property type="term" value="P:peptide transport"/>
    <property type="evidence" value="ECO:0007669"/>
    <property type="project" value="TreeGrafter"/>
</dbReference>
<dbReference type="Gene3D" id="3.40.190.10">
    <property type="entry name" value="Periplasmic binding protein-like II"/>
    <property type="match status" value="1"/>
</dbReference>
<protein>
    <submittedName>
        <fullName evidence="4">Oligopeptide-binding protein oppA</fullName>
    </submittedName>
</protein>
<dbReference type="EMBL" id="WBSM01000003">
    <property type="protein sequence ID" value="KAB8288262.1"/>
    <property type="molecule type" value="Genomic_DNA"/>
</dbReference>
<dbReference type="GO" id="GO:0042597">
    <property type="term" value="C:periplasmic space"/>
    <property type="evidence" value="ECO:0007669"/>
    <property type="project" value="UniProtKB-ARBA"/>
</dbReference>
<evidence type="ECO:0000313" key="5">
    <source>
        <dbReference type="Proteomes" id="UP000482084"/>
    </source>
</evidence>
<evidence type="ECO:0000313" key="4">
    <source>
        <dbReference type="EMBL" id="KAB8288262.1"/>
    </source>
</evidence>
<accession>A0A6L4X108</accession>
<dbReference type="Pfam" id="PF00496">
    <property type="entry name" value="SBP_bac_5"/>
    <property type="match status" value="1"/>
</dbReference>
<dbReference type="AlphaFoldDB" id="A0A6L4X108"/>
<evidence type="ECO:0000256" key="1">
    <source>
        <dbReference type="SAM" id="MobiDB-lite"/>
    </source>
</evidence>